<dbReference type="Pfam" id="PF00005">
    <property type="entry name" value="ABC_tran"/>
    <property type="match status" value="1"/>
</dbReference>
<dbReference type="GO" id="GO:0005524">
    <property type="term" value="F:ATP binding"/>
    <property type="evidence" value="ECO:0007669"/>
    <property type="project" value="UniProtKB-KW"/>
</dbReference>
<comment type="similarity">
    <text evidence="1">Belongs to the ABC transporter superfamily.</text>
</comment>
<evidence type="ECO:0000256" key="2">
    <source>
        <dbReference type="ARBA" id="ARBA00022448"/>
    </source>
</evidence>
<dbReference type="SMART" id="SM00382">
    <property type="entry name" value="AAA"/>
    <property type="match status" value="1"/>
</dbReference>
<dbReference type="RefSeq" id="WP_041114240.1">
    <property type="nucleotide sequence ID" value="NZ_JARTHD010000037.1"/>
</dbReference>
<gene>
    <name evidence="6" type="ORF">SD77_1660</name>
</gene>
<dbReference type="InterPro" id="IPR050763">
    <property type="entry name" value="ABC_transporter_ATP-binding"/>
</dbReference>
<dbReference type="EMBL" id="JXLP01000016">
    <property type="protein sequence ID" value="KIL77213.1"/>
    <property type="molecule type" value="Genomic_DNA"/>
</dbReference>
<dbReference type="Pfam" id="PF13732">
    <property type="entry name" value="DrrA1-3_C"/>
    <property type="match status" value="1"/>
</dbReference>
<evidence type="ECO:0000313" key="7">
    <source>
        <dbReference type="Proteomes" id="UP000031982"/>
    </source>
</evidence>
<dbReference type="InterPro" id="IPR003593">
    <property type="entry name" value="AAA+_ATPase"/>
</dbReference>
<dbReference type="PANTHER" id="PTHR42711">
    <property type="entry name" value="ABC TRANSPORTER ATP-BINDING PROTEIN"/>
    <property type="match status" value="1"/>
</dbReference>
<dbReference type="PROSITE" id="PS50893">
    <property type="entry name" value="ABC_TRANSPORTER_2"/>
    <property type="match status" value="1"/>
</dbReference>
<evidence type="ECO:0000256" key="4">
    <source>
        <dbReference type="ARBA" id="ARBA00022840"/>
    </source>
</evidence>
<sequence>MNAIEVKNLRKSYGETAVIQGVDLTVKQGEILGFLGRNGAGKSAFINILTGIIRPTGGSFSILGCRGLSDQVKKRIGVMPDYSTLYSSMTALEHLQYFSEVSGKKKSTNQCLRVLALVGLDGDARKKAGKFSFGMKKKLGIAAAMIHNPELLFLDEPTSGLDAESVLHIQQLIQDLHKQGKTIFMTSHNLHEVEKLCHRIAIMKEGRIVKAGTMEQLRAHCRSTITVSLKHLPVPKMQTAMLYDWLEGFGTEVEAQETSTRVTIDAEEKIAQVIRAFNQCKVDILRVEVDEPTLEEIFLEE</sequence>
<accession>A0ABR5AR38</accession>
<dbReference type="InterPro" id="IPR017871">
    <property type="entry name" value="ABC_transporter-like_CS"/>
</dbReference>
<organism evidence="6 7">
    <name type="scientific">Bacillus badius</name>
    <dbReference type="NCBI Taxonomy" id="1455"/>
    <lineage>
        <taxon>Bacteria</taxon>
        <taxon>Bacillati</taxon>
        <taxon>Bacillota</taxon>
        <taxon>Bacilli</taxon>
        <taxon>Bacillales</taxon>
        <taxon>Bacillaceae</taxon>
        <taxon>Pseudobacillus</taxon>
    </lineage>
</organism>
<dbReference type="PROSITE" id="PS00211">
    <property type="entry name" value="ABC_TRANSPORTER_1"/>
    <property type="match status" value="1"/>
</dbReference>
<dbReference type="InterPro" id="IPR027417">
    <property type="entry name" value="P-loop_NTPase"/>
</dbReference>
<dbReference type="Proteomes" id="UP000031982">
    <property type="component" value="Unassembled WGS sequence"/>
</dbReference>
<reference evidence="6 7" key="1">
    <citation type="submission" date="2015-01" db="EMBL/GenBank/DDBJ databases">
        <title>Genome Assembly of Bacillus badius MTCC 1458.</title>
        <authorList>
            <person name="Verma A."/>
            <person name="Khatri I."/>
            <person name="Mual P."/>
            <person name="Subramanian S."/>
            <person name="Krishnamurthi S."/>
        </authorList>
    </citation>
    <scope>NUCLEOTIDE SEQUENCE [LARGE SCALE GENOMIC DNA]</scope>
    <source>
        <strain evidence="6 7">MTCC 1458</strain>
    </source>
</reference>
<comment type="caution">
    <text evidence="6">The sequence shown here is derived from an EMBL/GenBank/DDBJ whole genome shotgun (WGS) entry which is preliminary data.</text>
</comment>
<keyword evidence="2" id="KW-0813">Transport</keyword>
<protein>
    <submittedName>
        <fullName evidence="6">ABC transporter, ATP-binding protein</fullName>
    </submittedName>
</protein>
<dbReference type="PANTHER" id="PTHR42711:SF5">
    <property type="entry name" value="ABC TRANSPORTER ATP-BINDING PROTEIN NATA"/>
    <property type="match status" value="1"/>
</dbReference>
<keyword evidence="3" id="KW-0547">Nucleotide-binding</keyword>
<dbReference type="InterPro" id="IPR025302">
    <property type="entry name" value="DrrA1/2-like_C"/>
</dbReference>
<evidence type="ECO:0000313" key="6">
    <source>
        <dbReference type="EMBL" id="KIL77213.1"/>
    </source>
</evidence>
<dbReference type="Gene3D" id="3.40.50.300">
    <property type="entry name" value="P-loop containing nucleotide triphosphate hydrolases"/>
    <property type="match status" value="1"/>
</dbReference>
<keyword evidence="4 6" id="KW-0067">ATP-binding</keyword>
<dbReference type="SUPFAM" id="SSF52540">
    <property type="entry name" value="P-loop containing nucleoside triphosphate hydrolases"/>
    <property type="match status" value="1"/>
</dbReference>
<evidence type="ECO:0000256" key="3">
    <source>
        <dbReference type="ARBA" id="ARBA00022741"/>
    </source>
</evidence>
<dbReference type="InterPro" id="IPR003439">
    <property type="entry name" value="ABC_transporter-like_ATP-bd"/>
</dbReference>
<dbReference type="CDD" id="cd03230">
    <property type="entry name" value="ABC_DR_subfamily_A"/>
    <property type="match status" value="1"/>
</dbReference>
<feature type="domain" description="ABC transporter" evidence="5">
    <location>
        <begin position="4"/>
        <end position="230"/>
    </location>
</feature>
<evidence type="ECO:0000259" key="5">
    <source>
        <dbReference type="PROSITE" id="PS50893"/>
    </source>
</evidence>
<name>A0ABR5AR38_BACBA</name>
<proteinExistence type="inferred from homology"/>
<evidence type="ECO:0000256" key="1">
    <source>
        <dbReference type="ARBA" id="ARBA00005417"/>
    </source>
</evidence>
<keyword evidence="7" id="KW-1185">Reference proteome</keyword>